<protein>
    <submittedName>
        <fullName evidence="1">Uncharacterized protein</fullName>
    </submittedName>
</protein>
<name>A0A6C0KM63_9ZZZZ</name>
<sequence length="65" mass="7562">MIHSIIDMNNNSNMDNQQLQKSYIDSLSEKEKQAYEIARNHLGSSFSLEKSLGFLKFCEKINKHN</sequence>
<evidence type="ECO:0000313" key="1">
    <source>
        <dbReference type="EMBL" id="QHU17434.1"/>
    </source>
</evidence>
<proteinExistence type="predicted"/>
<dbReference type="AlphaFoldDB" id="A0A6C0KM63"/>
<organism evidence="1">
    <name type="scientific">viral metagenome</name>
    <dbReference type="NCBI Taxonomy" id="1070528"/>
    <lineage>
        <taxon>unclassified sequences</taxon>
        <taxon>metagenomes</taxon>
        <taxon>organismal metagenomes</taxon>
    </lineage>
</organism>
<accession>A0A6C0KM63</accession>
<dbReference type="EMBL" id="MN740906">
    <property type="protein sequence ID" value="QHU17434.1"/>
    <property type="molecule type" value="Genomic_DNA"/>
</dbReference>
<reference evidence="1" key="1">
    <citation type="journal article" date="2020" name="Nature">
        <title>Giant virus diversity and host interactions through global metagenomics.</title>
        <authorList>
            <person name="Schulz F."/>
            <person name="Roux S."/>
            <person name="Paez-Espino D."/>
            <person name="Jungbluth S."/>
            <person name="Walsh D.A."/>
            <person name="Denef V.J."/>
            <person name="McMahon K.D."/>
            <person name="Konstantinidis K.T."/>
            <person name="Eloe-Fadrosh E.A."/>
            <person name="Kyrpides N.C."/>
            <person name="Woyke T."/>
        </authorList>
    </citation>
    <scope>NUCLEOTIDE SEQUENCE</scope>
    <source>
        <strain evidence="1">GVMAG-S-3300012000-57</strain>
    </source>
</reference>